<dbReference type="EMBL" id="BK032798">
    <property type="protein sequence ID" value="DAF60859.1"/>
    <property type="molecule type" value="Genomic_DNA"/>
</dbReference>
<organism evidence="1">
    <name type="scientific">Siphoviridae sp. ctVDC13</name>
    <dbReference type="NCBI Taxonomy" id="2827880"/>
    <lineage>
        <taxon>Viruses</taxon>
        <taxon>Duplodnaviria</taxon>
        <taxon>Heunggongvirae</taxon>
        <taxon>Uroviricota</taxon>
        <taxon>Caudoviricetes</taxon>
    </lineage>
</organism>
<protein>
    <submittedName>
        <fullName evidence="1">Uncharacterized protein</fullName>
    </submittedName>
</protein>
<accession>A0A8S5TCU4</accession>
<name>A0A8S5TCU4_9CAUD</name>
<sequence>MIKHVETPFLHLEIKNGNCEVTGTGNTWHYLLLFAFAVKVAKEGQFTNGFANKYEEREFNRILNKVYECPDAAIEAFGQLGDVNSYDAICEALEKLDNLFEGDYLDGE</sequence>
<evidence type="ECO:0000313" key="1">
    <source>
        <dbReference type="EMBL" id="DAF60859.1"/>
    </source>
</evidence>
<reference evidence="1" key="1">
    <citation type="journal article" date="2021" name="Proc. Natl. Acad. Sci. U.S.A.">
        <title>A Catalog of Tens of Thousands of Viruses from Human Metagenomes Reveals Hidden Associations with Chronic Diseases.</title>
        <authorList>
            <person name="Tisza M.J."/>
            <person name="Buck C.B."/>
        </authorList>
    </citation>
    <scope>NUCLEOTIDE SEQUENCE</scope>
    <source>
        <strain evidence="1">CtVDC13</strain>
    </source>
</reference>
<proteinExistence type="predicted"/>